<comment type="caution">
    <text evidence="2">The sequence shown here is derived from an EMBL/GenBank/DDBJ whole genome shotgun (WGS) entry which is preliminary data.</text>
</comment>
<dbReference type="InterPro" id="IPR011333">
    <property type="entry name" value="SKP1/BTB/POZ_sf"/>
</dbReference>
<dbReference type="InterPro" id="IPR000210">
    <property type="entry name" value="BTB/POZ_dom"/>
</dbReference>
<dbReference type="SUPFAM" id="SSF54695">
    <property type="entry name" value="POZ domain"/>
    <property type="match status" value="1"/>
</dbReference>
<dbReference type="Pfam" id="PF00651">
    <property type="entry name" value="BTB"/>
    <property type="match status" value="1"/>
</dbReference>
<dbReference type="AlphaFoldDB" id="A0A9P8D540"/>
<dbReference type="Gene3D" id="3.30.710.10">
    <property type="entry name" value="Potassium Channel Kv1.1, Chain A"/>
    <property type="match status" value="1"/>
</dbReference>
<dbReference type="RefSeq" id="XP_044674459.1">
    <property type="nucleotide sequence ID" value="XM_044831184.1"/>
</dbReference>
<dbReference type="EMBL" id="JAHBCI010000011">
    <property type="protein sequence ID" value="KAG9495459.1"/>
    <property type="molecule type" value="Genomic_DNA"/>
</dbReference>
<proteinExistence type="predicted"/>
<sequence>MALRTVEVFDHAGDQRSALGNLLKIGDYSNFVIICGETRHKVHKAIICLRSDFFKAACGSGFKVTLHCTYLGTLTYFVQEAQAGEIELREDDPFAGAYNCTAEGDCPLRDVVVRILKSKPAIFERKDVKEFLKEEGLAYDMVMSYGQDILRRRGEEWENCSEIM</sequence>
<name>A0A9P8D540_9HYPO</name>
<dbReference type="Proteomes" id="UP000827133">
    <property type="component" value="Unassembled WGS sequence"/>
</dbReference>
<evidence type="ECO:0000259" key="1">
    <source>
        <dbReference type="Pfam" id="PF00651"/>
    </source>
</evidence>
<gene>
    <name evidence="2" type="ORF">J7337_013707</name>
</gene>
<organism evidence="2 3">
    <name type="scientific">Fusarium musae</name>
    <dbReference type="NCBI Taxonomy" id="1042133"/>
    <lineage>
        <taxon>Eukaryota</taxon>
        <taxon>Fungi</taxon>
        <taxon>Dikarya</taxon>
        <taxon>Ascomycota</taxon>
        <taxon>Pezizomycotina</taxon>
        <taxon>Sordariomycetes</taxon>
        <taxon>Hypocreomycetidae</taxon>
        <taxon>Hypocreales</taxon>
        <taxon>Nectriaceae</taxon>
        <taxon>Fusarium</taxon>
    </lineage>
</organism>
<dbReference type="CDD" id="cd18186">
    <property type="entry name" value="BTB_POZ_ZBTB_KLHL-like"/>
    <property type="match status" value="1"/>
</dbReference>
<protein>
    <recommendedName>
        <fullName evidence="1">BTB domain-containing protein</fullName>
    </recommendedName>
</protein>
<dbReference type="KEGG" id="fmu:J7337_013707"/>
<feature type="domain" description="BTB" evidence="1">
    <location>
        <begin position="21"/>
        <end position="60"/>
    </location>
</feature>
<accession>A0A9P8D540</accession>
<evidence type="ECO:0000313" key="3">
    <source>
        <dbReference type="Proteomes" id="UP000827133"/>
    </source>
</evidence>
<evidence type="ECO:0000313" key="2">
    <source>
        <dbReference type="EMBL" id="KAG9495459.1"/>
    </source>
</evidence>
<dbReference type="GeneID" id="68321563"/>
<keyword evidence="3" id="KW-1185">Reference proteome</keyword>
<reference evidence="2" key="1">
    <citation type="journal article" date="2021" name="Mol. Plant Microbe Interact.">
        <title>Telomere to telomere genome assembly of Fusarium musae F31, causal agent of crown rot disease of banana.</title>
        <authorList>
            <person name="Degradi L."/>
            <person name="Tava V."/>
            <person name="Kunova A."/>
            <person name="Cortesi P."/>
            <person name="Saracchi M."/>
            <person name="Pasquali M."/>
        </authorList>
    </citation>
    <scope>NUCLEOTIDE SEQUENCE</scope>
    <source>
        <strain evidence="2">F31</strain>
    </source>
</reference>